<sequence>MKLGIIGAGILGLAVAREMARSGAEVTVLDKEADVAAHQTGRNSGVVHAGIYYTPGSLKATLCRDGMAMLREYCAEHRLPYDEVGKLVVASTRAEMAGLRRIADRARENRVPGIAEVDALGLREIEPDTVGVGAVHSPHTAITDFPAIARRLAADVTDMGGSVRLSHPVRGIRETSRGVEVVAGTSRFTFDRLISCAGLGTDRVAAMAGAPGDVRIIPFRGEYYKLTDTAKTMVRGLIYPVPDPRYPFLGVHLTRRIDGEVLVGPNAVLALALEGYSWGEISLKDLRRIVTWPGTRRMAATHWRTGVREVYGSLAKRSFLAAARRYVPALTADDIVKTRGGVRAQAVARDGALLDDFSIDVHGRIVLVRNAPSPAATSSLAIARHIALTAPLTSNS</sequence>
<dbReference type="Proteomes" id="UP000630097">
    <property type="component" value="Unassembled WGS sequence"/>
</dbReference>
<evidence type="ECO:0000256" key="3">
    <source>
        <dbReference type="ARBA" id="ARBA00022827"/>
    </source>
</evidence>
<proteinExistence type="inferred from homology"/>
<reference evidence="7 8" key="1">
    <citation type="submission" date="2021-01" db="EMBL/GenBank/DDBJ databases">
        <title>Whole genome shotgun sequence of Planotetraspora kaengkrachanensis NBRC 104272.</title>
        <authorList>
            <person name="Komaki H."/>
            <person name="Tamura T."/>
        </authorList>
    </citation>
    <scope>NUCLEOTIDE SEQUENCE [LARGE SCALE GENOMIC DNA]</scope>
    <source>
        <strain evidence="7 8">NBRC 104272</strain>
    </source>
</reference>
<evidence type="ECO:0000256" key="4">
    <source>
        <dbReference type="ARBA" id="ARBA00023002"/>
    </source>
</evidence>
<keyword evidence="4" id="KW-0560">Oxidoreductase</keyword>
<name>A0A8J3V7C4_9ACTN</name>
<protein>
    <submittedName>
        <fullName evidence="7">Hydroxyglutarate oxidase</fullName>
    </submittedName>
</protein>
<dbReference type="PANTHER" id="PTHR43104:SF2">
    <property type="entry name" value="L-2-HYDROXYGLUTARATE DEHYDROGENASE, MITOCHONDRIAL"/>
    <property type="match status" value="1"/>
</dbReference>
<keyword evidence="8" id="KW-1185">Reference proteome</keyword>
<feature type="domain" description="FAD dependent oxidoreductase" evidence="6">
    <location>
        <begin position="5"/>
        <end position="387"/>
    </location>
</feature>
<dbReference type="SUPFAM" id="SSF51905">
    <property type="entry name" value="FAD/NAD(P)-binding domain"/>
    <property type="match status" value="1"/>
</dbReference>
<evidence type="ECO:0000256" key="2">
    <source>
        <dbReference type="ARBA" id="ARBA00022630"/>
    </source>
</evidence>
<comment type="cofactor">
    <cofactor evidence="1">
        <name>FAD</name>
        <dbReference type="ChEBI" id="CHEBI:57692"/>
    </cofactor>
</comment>
<dbReference type="Gene3D" id="3.30.9.10">
    <property type="entry name" value="D-Amino Acid Oxidase, subunit A, domain 2"/>
    <property type="match status" value="1"/>
</dbReference>
<dbReference type="Pfam" id="PF01266">
    <property type="entry name" value="DAO"/>
    <property type="match status" value="1"/>
</dbReference>
<accession>A0A8J3V7C4</accession>
<comment type="caution">
    <text evidence="7">The sequence shown here is derived from an EMBL/GenBank/DDBJ whole genome shotgun (WGS) entry which is preliminary data.</text>
</comment>
<keyword evidence="3" id="KW-0274">FAD</keyword>
<dbReference type="RefSeq" id="WP_203884660.1">
    <property type="nucleotide sequence ID" value="NZ_BAABHH010000018.1"/>
</dbReference>
<dbReference type="PRINTS" id="PR00411">
    <property type="entry name" value="PNDRDTASEI"/>
</dbReference>
<dbReference type="Gene3D" id="3.50.50.60">
    <property type="entry name" value="FAD/NAD(P)-binding domain"/>
    <property type="match status" value="1"/>
</dbReference>
<dbReference type="PANTHER" id="PTHR43104">
    <property type="entry name" value="L-2-HYDROXYGLUTARATE DEHYDROGENASE, MITOCHONDRIAL"/>
    <property type="match status" value="1"/>
</dbReference>
<dbReference type="InterPro" id="IPR036188">
    <property type="entry name" value="FAD/NAD-bd_sf"/>
</dbReference>
<comment type="similarity">
    <text evidence="5">Belongs to the L2HGDH family.</text>
</comment>
<dbReference type="EMBL" id="BONV01000019">
    <property type="protein sequence ID" value="GIG81283.1"/>
    <property type="molecule type" value="Genomic_DNA"/>
</dbReference>
<keyword evidence="2" id="KW-0285">Flavoprotein</keyword>
<evidence type="ECO:0000259" key="6">
    <source>
        <dbReference type="Pfam" id="PF01266"/>
    </source>
</evidence>
<dbReference type="NCBIfam" id="NF008726">
    <property type="entry name" value="PRK11728.1"/>
    <property type="match status" value="1"/>
</dbReference>
<evidence type="ECO:0000256" key="5">
    <source>
        <dbReference type="ARBA" id="ARBA00037941"/>
    </source>
</evidence>
<evidence type="ECO:0000313" key="7">
    <source>
        <dbReference type="EMBL" id="GIG81283.1"/>
    </source>
</evidence>
<gene>
    <name evidence="7" type="ORF">Pka01_44100</name>
</gene>
<dbReference type="AlphaFoldDB" id="A0A8J3V7C4"/>
<dbReference type="GO" id="GO:0047545">
    <property type="term" value="F:(S)-2-hydroxyglutarate dehydrogenase activity"/>
    <property type="evidence" value="ECO:0007669"/>
    <property type="project" value="TreeGrafter"/>
</dbReference>
<dbReference type="InterPro" id="IPR006076">
    <property type="entry name" value="FAD-dep_OxRdtase"/>
</dbReference>
<evidence type="ECO:0000256" key="1">
    <source>
        <dbReference type="ARBA" id="ARBA00001974"/>
    </source>
</evidence>
<dbReference type="GO" id="GO:0005737">
    <property type="term" value="C:cytoplasm"/>
    <property type="evidence" value="ECO:0007669"/>
    <property type="project" value="TreeGrafter"/>
</dbReference>
<evidence type="ECO:0000313" key="8">
    <source>
        <dbReference type="Proteomes" id="UP000630097"/>
    </source>
</evidence>
<organism evidence="7 8">
    <name type="scientific">Planotetraspora kaengkrachanensis</name>
    <dbReference type="NCBI Taxonomy" id="575193"/>
    <lineage>
        <taxon>Bacteria</taxon>
        <taxon>Bacillati</taxon>
        <taxon>Actinomycetota</taxon>
        <taxon>Actinomycetes</taxon>
        <taxon>Streptosporangiales</taxon>
        <taxon>Streptosporangiaceae</taxon>
        <taxon>Planotetraspora</taxon>
    </lineage>
</organism>